<sequence length="209" mass="23692">MEILTVKEDKLKTQLSESDKKSYIKIDWGRQGGVIAGYLIVLLGYYGIIANMVLFDIYGDWLSFTDLSLFSSIEIVPPGGVLPTGFTHVGFFPKIIFYPGRDILFWSYITYLPTYFLPPLLLFLVCFVLTYKEDIPHYGIKASIWLVPFLIAEGFILNAIMFGFSLESVILKFGSIWGYLDIIILFCIVISGSLAGMKVKKLVIRKRTV</sequence>
<reference evidence="2" key="1">
    <citation type="journal article" date="2015" name="Nature">
        <title>Complex archaea that bridge the gap between prokaryotes and eukaryotes.</title>
        <authorList>
            <person name="Spang A."/>
            <person name="Saw J.H."/>
            <person name="Jorgensen S.L."/>
            <person name="Zaremba-Niedzwiedzka K."/>
            <person name="Martijn J."/>
            <person name="Lind A.E."/>
            <person name="van Eijk R."/>
            <person name="Schleper C."/>
            <person name="Guy L."/>
            <person name="Ettema T.J."/>
        </authorList>
    </citation>
    <scope>NUCLEOTIDE SEQUENCE</scope>
</reference>
<keyword evidence="1" id="KW-1133">Transmembrane helix</keyword>
<dbReference type="AlphaFoldDB" id="A0A0F9TKK0"/>
<proteinExistence type="predicted"/>
<comment type="caution">
    <text evidence="2">The sequence shown here is derived from an EMBL/GenBank/DDBJ whole genome shotgun (WGS) entry which is preliminary data.</text>
</comment>
<feature type="transmembrane region" description="Helical" evidence="1">
    <location>
        <begin position="143"/>
        <end position="164"/>
    </location>
</feature>
<evidence type="ECO:0000313" key="2">
    <source>
        <dbReference type="EMBL" id="KKN49606.1"/>
    </source>
</evidence>
<feature type="transmembrane region" description="Helical" evidence="1">
    <location>
        <begin position="35"/>
        <end position="58"/>
    </location>
</feature>
<feature type="transmembrane region" description="Helical" evidence="1">
    <location>
        <begin position="176"/>
        <end position="197"/>
    </location>
</feature>
<protein>
    <submittedName>
        <fullName evidence="2">Uncharacterized protein</fullName>
    </submittedName>
</protein>
<evidence type="ECO:0000256" key="1">
    <source>
        <dbReference type="SAM" id="Phobius"/>
    </source>
</evidence>
<accession>A0A0F9TKK0</accession>
<keyword evidence="1" id="KW-0812">Transmembrane</keyword>
<dbReference type="EMBL" id="LAZR01001161">
    <property type="protein sequence ID" value="KKN49606.1"/>
    <property type="molecule type" value="Genomic_DNA"/>
</dbReference>
<organism evidence="2">
    <name type="scientific">marine sediment metagenome</name>
    <dbReference type="NCBI Taxonomy" id="412755"/>
    <lineage>
        <taxon>unclassified sequences</taxon>
        <taxon>metagenomes</taxon>
        <taxon>ecological metagenomes</taxon>
    </lineage>
</organism>
<gene>
    <name evidence="2" type="ORF">LCGC14_0641140</name>
</gene>
<feature type="transmembrane region" description="Helical" evidence="1">
    <location>
        <begin position="108"/>
        <end position="131"/>
    </location>
</feature>
<keyword evidence="1" id="KW-0472">Membrane</keyword>
<name>A0A0F9TKK0_9ZZZZ</name>